<dbReference type="InterPro" id="IPR039742">
    <property type="entry name" value="Shq1"/>
</dbReference>
<evidence type="ECO:0000259" key="3">
    <source>
        <dbReference type="PROSITE" id="PS51203"/>
    </source>
</evidence>
<feature type="region of interest" description="Disordered" evidence="2">
    <location>
        <begin position="99"/>
        <end position="129"/>
    </location>
</feature>
<dbReference type="Pfam" id="PF21413">
    <property type="entry name" value="SHQ1-like_CS"/>
    <property type="match status" value="1"/>
</dbReference>
<dbReference type="PROSITE" id="PS51203">
    <property type="entry name" value="CS"/>
    <property type="match status" value="1"/>
</dbReference>
<dbReference type="InterPro" id="IPR008978">
    <property type="entry name" value="HSP20-like_chaperone"/>
</dbReference>
<feature type="domain" description="CS" evidence="3">
    <location>
        <begin position="1"/>
        <end position="89"/>
    </location>
</feature>
<dbReference type="InterPro" id="IPR048696">
    <property type="entry name" value="SHQ1-like_CS"/>
</dbReference>
<dbReference type="PANTHER" id="PTHR12967:SF0">
    <property type="entry name" value="PROTEIN SHQ1 HOMOLOG"/>
    <property type="match status" value="1"/>
</dbReference>
<dbReference type="GO" id="GO:0000493">
    <property type="term" value="P:box H/ACA snoRNP assembly"/>
    <property type="evidence" value="ECO:0007669"/>
    <property type="project" value="InterPro"/>
</dbReference>
<dbReference type="Proteomes" id="UP001515480">
    <property type="component" value="Unassembled WGS sequence"/>
</dbReference>
<comment type="caution">
    <text evidence="4">The sequence shown here is derived from an EMBL/GenBank/DDBJ whole genome shotgun (WGS) entry which is preliminary data.</text>
</comment>
<accession>A0AB34IXZ3</accession>
<evidence type="ECO:0000313" key="5">
    <source>
        <dbReference type="Proteomes" id="UP001515480"/>
    </source>
</evidence>
<dbReference type="AlphaFoldDB" id="A0AB34IXZ3"/>
<keyword evidence="5" id="KW-1185">Reference proteome</keyword>
<organism evidence="4 5">
    <name type="scientific">Prymnesium parvum</name>
    <name type="common">Toxic golden alga</name>
    <dbReference type="NCBI Taxonomy" id="97485"/>
    <lineage>
        <taxon>Eukaryota</taxon>
        <taxon>Haptista</taxon>
        <taxon>Haptophyta</taxon>
        <taxon>Prymnesiophyceae</taxon>
        <taxon>Prymnesiales</taxon>
        <taxon>Prymnesiaceae</taxon>
        <taxon>Prymnesium</taxon>
    </lineage>
</organism>
<dbReference type="PANTHER" id="PTHR12967">
    <property type="entry name" value="PROTEIN SHQ1 HOMOLOG"/>
    <property type="match status" value="1"/>
</dbReference>
<evidence type="ECO:0000256" key="2">
    <source>
        <dbReference type="SAM" id="MobiDB-lite"/>
    </source>
</evidence>
<feature type="compositionally biased region" description="Polar residues" evidence="2">
    <location>
        <begin position="112"/>
        <end position="122"/>
    </location>
</feature>
<feature type="region of interest" description="Disordered" evidence="2">
    <location>
        <begin position="420"/>
        <end position="453"/>
    </location>
</feature>
<sequence>MLTPQFDLRQDDEFVLVRIRLPYLRADEGEFYVLEHEFKFYLKPYFLRLTFRHRLVEDGRERSEYDFSTSVLTVWLPKEIHGQHFDDLHMLSELLKKPARGPGRPPLIEEVGQQSASRGSASEQDELDPGDVEVEQALPSLNLGGTAKYGFNHAYSGCFVGLDEDGELLQLREVERSTPASRRAARIQHEEEAFDVEHYAADMMLPDECDDAIAFCPWWGDLAADEGGARGDGSWFGIGSDYQQQLQQLARREILLDSAERREAMCGLVDLLFAYCYDVRTTEGEHTVESGWTICRVSSLLSFLDAFSSIRDVALASVRRSLCYPLRRHWELALRVLCDVVTLLRLGPEAVLRALLDVRRLVQAREDGHLLVRIFLDDYCIWVQQTSASSFNKLADRLAGHTPRTEEIGWTLPCREELEDANVSPTEQGEETDRSSNSSLASEDESMPCFDHA</sequence>
<dbReference type="InterPro" id="IPR007052">
    <property type="entry name" value="CS_dom"/>
</dbReference>
<reference evidence="4 5" key="1">
    <citation type="journal article" date="2024" name="Science">
        <title>Giant polyketide synthase enzymes in the biosynthesis of giant marine polyether toxins.</title>
        <authorList>
            <person name="Fallon T.R."/>
            <person name="Shende V.V."/>
            <person name="Wierzbicki I.H."/>
            <person name="Pendleton A.L."/>
            <person name="Watervoot N.F."/>
            <person name="Auber R.P."/>
            <person name="Gonzalez D.J."/>
            <person name="Wisecaver J.H."/>
            <person name="Moore B.S."/>
        </authorList>
    </citation>
    <scope>NUCLEOTIDE SEQUENCE [LARGE SCALE GENOMIC DNA]</scope>
    <source>
        <strain evidence="4 5">12B1</strain>
    </source>
</reference>
<dbReference type="Gene3D" id="2.60.40.790">
    <property type="match status" value="1"/>
</dbReference>
<gene>
    <name evidence="4" type="ORF">AB1Y20_006431</name>
</gene>
<comment type="similarity">
    <text evidence="1">Belongs to the SHQ1 family.</text>
</comment>
<dbReference type="GO" id="GO:0005654">
    <property type="term" value="C:nucleoplasm"/>
    <property type="evidence" value="ECO:0007669"/>
    <property type="project" value="TreeGrafter"/>
</dbReference>
<dbReference type="InterPro" id="IPR007009">
    <property type="entry name" value="Shq1_C"/>
</dbReference>
<name>A0AB34IXZ3_PRYPA</name>
<dbReference type="Pfam" id="PF04925">
    <property type="entry name" value="SHQ1"/>
    <property type="match status" value="1"/>
</dbReference>
<dbReference type="GO" id="GO:0051082">
    <property type="term" value="F:unfolded protein binding"/>
    <property type="evidence" value="ECO:0007669"/>
    <property type="project" value="TreeGrafter"/>
</dbReference>
<evidence type="ECO:0000256" key="1">
    <source>
        <dbReference type="ARBA" id="ARBA00005607"/>
    </source>
</evidence>
<proteinExistence type="inferred from homology"/>
<evidence type="ECO:0000313" key="4">
    <source>
        <dbReference type="EMBL" id="KAL1510099.1"/>
    </source>
</evidence>
<dbReference type="GO" id="GO:0005737">
    <property type="term" value="C:cytoplasm"/>
    <property type="evidence" value="ECO:0007669"/>
    <property type="project" value="TreeGrafter"/>
</dbReference>
<protein>
    <recommendedName>
        <fullName evidence="3">CS domain-containing protein</fullName>
    </recommendedName>
</protein>
<dbReference type="EMBL" id="JBGBPQ010000015">
    <property type="protein sequence ID" value="KAL1510099.1"/>
    <property type="molecule type" value="Genomic_DNA"/>
</dbReference>